<reference evidence="2" key="1">
    <citation type="journal article" date="2019" name="Sci. Rep.">
        <title>Draft genome of Tanacetum cinerariifolium, the natural source of mosquito coil.</title>
        <authorList>
            <person name="Yamashiro T."/>
            <person name="Shiraishi A."/>
            <person name="Satake H."/>
            <person name="Nakayama K."/>
        </authorList>
    </citation>
    <scope>NUCLEOTIDE SEQUENCE</scope>
</reference>
<feature type="region of interest" description="Disordered" evidence="1">
    <location>
        <begin position="1"/>
        <end position="27"/>
    </location>
</feature>
<name>A0A699X5B3_TANCI</name>
<proteinExistence type="predicted"/>
<organism evidence="2">
    <name type="scientific">Tanacetum cinerariifolium</name>
    <name type="common">Dalmatian daisy</name>
    <name type="synonym">Chrysanthemum cinerariifolium</name>
    <dbReference type="NCBI Taxonomy" id="118510"/>
    <lineage>
        <taxon>Eukaryota</taxon>
        <taxon>Viridiplantae</taxon>
        <taxon>Streptophyta</taxon>
        <taxon>Embryophyta</taxon>
        <taxon>Tracheophyta</taxon>
        <taxon>Spermatophyta</taxon>
        <taxon>Magnoliopsida</taxon>
        <taxon>eudicotyledons</taxon>
        <taxon>Gunneridae</taxon>
        <taxon>Pentapetalae</taxon>
        <taxon>asterids</taxon>
        <taxon>campanulids</taxon>
        <taxon>Asterales</taxon>
        <taxon>Asteraceae</taxon>
        <taxon>Asteroideae</taxon>
        <taxon>Anthemideae</taxon>
        <taxon>Anthemidinae</taxon>
        <taxon>Tanacetum</taxon>
    </lineage>
</organism>
<feature type="non-terminal residue" evidence="2">
    <location>
        <position position="1"/>
    </location>
</feature>
<feature type="non-terminal residue" evidence="2">
    <location>
        <position position="62"/>
    </location>
</feature>
<gene>
    <name evidence="2" type="ORF">Tci_926934</name>
</gene>
<dbReference type="AlphaFoldDB" id="A0A699X5B3"/>
<evidence type="ECO:0000256" key="1">
    <source>
        <dbReference type="SAM" id="MobiDB-lite"/>
    </source>
</evidence>
<feature type="compositionally biased region" description="Basic residues" evidence="1">
    <location>
        <begin position="1"/>
        <end position="11"/>
    </location>
</feature>
<feature type="compositionally biased region" description="Basic and acidic residues" evidence="1">
    <location>
        <begin position="18"/>
        <end position="27"/>
    </location>
</feature>
<sequence>ILSRNRRKRLIKTTPTTKSHDYKGKGKEIKELDNDADRLPIPRGYHELDLNDPIVKADIEET</sequence>
<evidence type="ECO:0000313" key="2">
    <source>
        <dbReference type="EMBL" id="GFD54965.1"/>
    </source>
</evidence>
<accession>A0A699X5B3</accession>
<comment type="caution">
    <text evidence="2">The sequence shown here is derived from an EMBL/GenBank/DDBJ whole genome shotgun (WGS) entry which is preliminary data.</text>
</comment>
<protein>
    <submittedName>
        <fullName evidence="2">Uncharacterized protein</fullName>
    </submittedName>
</protein>
<dbReference type="EMBL" id="BKCJ011812445">
    <property type="protein sequence ID" value="GFD54965.1"/>
    <property type="molecule type" value="Genomic_DNA"/>
</dbReference>